<dbReference type="PANTHER" id="PTHR33204:SF18">
    <property type="entry name" value="TRANSCRIPTIONAL REGULATORY PROTEIN"/>
    <property type="match status" value="1"/>
</dbReference>
<evidence type="ECO:0000313" key="6">
    <source>
        <dbReference type="Proteomes" id="UP001321520"/>
    </source>
</evidence>
<evidence type="ECO:0000313" key="5">
    <source>
        <dbReference type="EMBL" id="WKD51521.1"/>
    </source>
</evidence>
<feature type="domain" description="HTH hxlR-type" evidence="4">
    <location>
        <begin position="10"/>
        <end position="107"/>
    </location>
</feature>
<dbReference type="PROSITE" id="PS51118">
    <property type="entry name" value="HTH_HXLR"/>
    <property type="match status" value="2"/>
</dbReference>
<reference evidence="5 6" key="1">
    <citation type="submission" date="2022-05" db="EMBL/GenBank/DDBJ databases">
        <title>Microbulbifer sp. nov., isolated from sponge.</title>
        <authorList>
            <person name="Gao L."/>
        </authorList>
    </citation>
    <scope>NUCLEOTIDE SEQUENCE [LARGE SCALE GENOMIC DNA]</scope>
    <source>
        <strain evidence="5 6">MI-G</strain>
    </source>
</reference>
<dbReference type="Pfam" id="PF01638">
    <property type="entry name" value="HxlR"/>
    <property type="match status" value="2"/>
</dbReference>
<dbReference type="PANTHER" id="PTHR33204">
    <property type="entry name" value="TRANSCRIPTIONAL REGULATOR, MARR FAMILY"/>
    <property type="match status" value="1"/>
</dbReference>
<dbReference type="InterPro" id="IPR002577">
    <property type="entry name" value="HTH_HxlR"/>
</dbReference>
<feature type="domain" description="HTH hxlR-type" evidence="4">
    <location>
        <begin position="172"/>
        <end position="271"/>
    </location>
</feature>
<organism evidence="5 6">
    <name type="scientific">Microbulbifer spongiae</name>
    <dbReference type="NCBI Taxonomy" id="2944933"/>
    <lineage>
        <taxon>Bacteria</taxon>
        <taxon>Pseudomonadati</taxon>
        <taxon>Pseudomonadota</taxon>
        <taxon>Gammaproteobacteria</taxon>
        <taxon>Cellvibrionales</taxon>
        <taxon>Microbulbiferaceae</taxon>
        <taxon>Microbulbifer</taxon>
    </lineage>
</organism>
<dbReference type="InterPro" id="IPR036388">
    <property type="entry name" value="WH-like_DNA-bd_sf"/>
</dbReference>
<dbReference type="SUPFAM" id="SSF46785">
    <property type="entry name" value="Winged helix' DNA-binding domain"/>
    <property type="match status" value="2"/>
</dbReference>
<accession>A0ABY9EGD5</accession>
<keyword evidence="3" id="KW-0804">Transcription</keyword>
<dbReference type="Proteomes" id="UP001321520">
    <property type="component" value="Chromosome"/>
</dbReference>
<name>A0ABY9EGD5_9GAMM</name>
<protein>
    <submittedName>
        <fullName evidence="5">Helix-turn-helix transcriptional regulator</fullName>
    </submittedName>
</protein>
<proteinExistence type="predicted"/>
<keyword evidence="2" id="KW-0238">DNA-binding</keyword>
<evidence type="ECO:0000259" key="4">
    <source>
        <dbReference type="PROSITE" id="PS51118"/>
    </source>
</evidence>
<keyword evidence="6" id="KW-1185">Reference proteome</keyword>
<dbReference type="Gene3D" id="1.10.10.10">
    <property type="entry name" value="Winged helix-like DNA-binding domain superfamily/Winged helix DNA-binding domain"/>
    <property type="match status" value="2"/>
</dbReference>
<dbReference type="EMBL" id="CP098023">
    <property type="protein sequence ID" value="WKD51521.1"/>
    <property type="molecule type" value="Genomic_DNA"/>
</dbReference>
<keyword evidence="1" id="KW-0805">Transcription regulation</keyword>
<sequence>MQAAHQILSNPVARGLNLLGDRWTILILREIFLGQHRFEAFRSRTGASRGTLSKRLETLVQQGVLYRNPYQTAPLRYEYRLTGKGLALYPWALLVWQWETEWSGIKSSDLPVTLRHKVGRGHSLNPLAVCRHCGVKLRYDDVERVVKTSPESRAVKKLTGFGGSRRSRNTGQPQLLGHVVDIIGDRWTLLLMAMAFVGLRRYDDFHQQLGAATNILADRLKLLVKADIFARCAYQNNPPRYEYHLTTKGKALYPLTMALRQWVLEWLPKVKHPLTLMHKPCGHELATDVICQTCNAVPKAGEVEIG</sequence>
<evidence type="ECO:0000256" key="2">
    <source>
        <dbReference type="ARBA" id="ARBA00023125"/>
    </source>
</evidence>
<evidence type="ECO:0000256" key="3">
    <source>
        <dbReference type="ARBA" id="ARBA00023163"/>
    </source>
</evidence>
<dbReference type="InterPro" id="IPR036390">
    <property type="entry name" value="WH_DNA-bd_sf"/>
</dbReference>
<gene>
    <name evidence="5" type="ORF">M8T91_08910</name>
</gene>
<evidence type="ECO:0000256" key="1">
    <source>
        <dbReference type="ARBA" id="ARBA00023015"/>
    </source>
</evidence>
<dbReference type="RefSeq" id="WP_301418870.1">
    <property type="nucleotide sequence ID" value="NZ_CP098023.1"/>
</dbReference>